<dbReference type="Pfam" id="PF04421">
    <property type="entry name" value="Mss4"/>
    <property type="match status" value="1"/>
</dbReference>
<keyword evidence="3" id="KW-0653">Protein transport</keyword>
<evidence type="ECO:0000256" key="2">
    <source>
        <dbReference type="ARBA" id="ARBA00022658"/>
    </source>
</evidence>
<dbReference type="AlphaFoldDB" id="A0A1Y1ZHG4"/>
<dbReference type="GO" id="GO:0005829">
    <property type="term" value="C:cytosol"/>
    <property type="evidence" value="ECO:0007669"/>
    <property type="project" value="TreeGrafter"/>
</dbReference>
<evidence type="ECO:0000313" key="4">
    <source>
        <dbReference type="EMBL" id="ORY09708.1"/>
    </source>
</evidence>
<dbReference type="SUPFAM" id="SSF51316">
    <property type="entry name" value="Mss4-like"/>
    <property type="match status" value="1"/>
</dbReference>
<evidence type="ECO:0000313" key="5">
    <source>
        <dbReference type="Proteomes" id="UP000193920"/>
    </source>
</evidence>
<sequence length="128" mass="14588">MVEYLLYKDATKVDLIEKESNKNSKNIYCPVCNCIVLLKNMVIANESKDEFTFSVPLPGNNDKMNFSEESPFFWEAANQFTFENVGVSKISGDGKRYLSCANCDFGPIGKIENQTKYLISADRVRYNK</sequence>
<evidence type="ECO:0000256" key="1">
    <source>
        <dbReference type="ARBA" id="ARBA00022448"/>
    </source>
</evidence>
<dbReference type="GO" id="GO:0015031">
    <property type="term" value="P:protein transport"/>
    <property type="evidence" value="ECO:0007669"/>
    <property type="project" value="UniProtKB-KW"/>
</dbReference>
<keyword evidence="2" id="KW-0344">Guanine-nucleotide releasing factor</keyword>
<evidence type="ECO:0000256" key="3">
    <source>
        <dbReference type="ARBA" id="ARBA00022927"/>
    </source>
</evidence>
<dbReference type="Proteomes" id="UP000193920">
    <property type="component" value="Unassembled WGS sequence"/>
</dbReference>
<dbReference type="PANTHER" id="PTHR13276">
    <property type="entry name" value="GUANINE NUCLEOTIDE EXCHANGE FACTOR MSS4"/>
    <property type="match status" value="1"/>
</dbReference>
<dbReference type="InterPro" id="IPR011057">
    <property type="entry name" value="Mss4-like_sf"/>
</dbReference>
<dbReference type="STRING" id="1754190.A0A1Y1ZHG4"/>
<dbReference type="GO" id="GO:0008270">
    <property type="term" value="F:zinc ion binding"/>
    <property type="evidence" value="ECO:0007669"/>
    <property type="project" value="TreeGrafter"/>
</dbReference>
<dbReference type="GO" id="GO:0016020">
    <property type="term" value="C:membrane"/>
    <property type="evidence" value="ECO:0007669"/>
    <property type="project" value="TreeGrafter"/>
</dbReference>
<dbReference type="PANTHER" id="PTHR13276:SF0">
    <property type="entry name" value="GUANINE NUCLEOTIDE EXCHANGE FACTOR MSS4"/>
    <property type="match status" value="1"/>
</dbReference>
<dbReference type="InterPro" id="IPR011323">
    <property type="entry name" value="Mss4/transl-control_tumour"/>
</dbReference>
<keyword evidence="1" id="KW-0813">Transport</keyword>
<dbReference type="PROSITE" id="PS51796">
    <property type="entry name" value="MSS4"/>
    <property type="match status" value="1"/>
</dbReference>
<protein>
    <submittedName>
        <fullName evidence="4">Mss4-like protein</fullName>
    </submittedName>
</protein>
<organism evidence="4 5">
    <name type="scientific">Neocallimastix californiae</name>
    <dbReference type="NCBI Taxonomy" id="1754190"/>
    <lineage>
        <taxon>Eukaryota</taxon>
        <taxon>Fungi</taxon>
        <taxon>Fungi incertae sedis</taxon>
        <taxon>Chytridiomycota</taxon>
        <taxon>Chytridiomycota incertae sedis</taxon>
        <taxon>Neocallimastigomycetes</taxon>
        <taxon>Neocallimastigales</taxon>
        <taxon>Neocallimastigaceae</taxon>
        <taxon>Neocallimastix</taxon>
    </lineage>
</organism>
<dbReference type="GO" id="GO:0007264">
    <property type="term" value="P:small GTPase-mediated signal transduction"/>
    <property type="evidence" value="ECO:0007669"/>
    <property type="project" value="InterPro"/>
</dbReference>
<name>A0A1Y1ZHG4_9FUNG</name>
<dbReference type="GO" id="GO:0005085">
    <property type="term" value="F:guanyl-nucleotide exchange factor activity"/>
    <property type="evidence" value="ECO:0007669"/>
    <property type="project" value="UniProtKB-KW"/>
</dbReference>
<dbReference type="Gene3D" id="2.170.150.10">
    <property type="entry name" value="Metal Binding Protein, Guanine Nucleotide Exchange Factor, Chain A"/>
    <property type="match status" value="1"/>
</dbReference>
<dbReference type="GO" id="GO:0006892">
    <property type="term" value="P:post-Golgi vesicle-mediated transport"/>
    <property type="evidence" value="ECO:0007669"/>
    <property type="project" value="TreeGrafter"/>
</dbReference>
<proteinExistence type="predicted"/>
<gene>
    <name evidence="4" type="ORF">LY90DRAFT_678082</name>
</gene>
<dbReference type="InterPro" id="IPR007515">
    <property type="entry name" value="Mss4"/>
</dbReference>
<keyword evidence="5" id="KW-1185">Reference proteome</keyword>
<reference evidence="4 5" key="1">
    <citation type="submission" date="2016-08" db="EMBL/GenBank/DDBJ databases">
        <title>A Parts List for Fungal Cellulosomes Revealed by Comparative Genomics.</title>
        <authorList>
            <consortium name="DOE Joint Genome Institute"/>
            <person name="Haitjema C.H."/>
            <person name="Gilmore S.P."/>
            <person name="Henske J.K."/>
            <person name="Solomon K.V."/>
            <person name="De Groot R."/>
            <person name="Kuo A."/>
            <person name="Mondo S.J."/>
            <person name="Salamov A.A."/>
            <person name="Labutti K."/>
            <person name="Zhao Z."/>
            <person name="Chiniquy J."/>
            <person name="Barry K."/>
            <person name="Brewer H.M."/>
            <person name="Purvine S.O."/>
            <person name="Wright A.T."/>
            <person name="Boxma B."/>
            <person name="Van Alen T."/>
            <person name="Hackstein J.H."/>
            <person name="Baker S.E."/>
            <person name="Grigoriev I.V."/>
            <person name="O'Malley M.A."/>
        </authorList>
    </citation>
    <scope>NUCLEOTIDE SEQUENCE [LARGE SCALE GENOMIC DNA]</scope>
    <source>
        <strain evidence="4 5">G1</strain>
    </source>
</reference>
<comment type="caution">
    <text evidence="4">The sequence shown here is derived from an EMBL/GenBank/DDBJ whole genome shotgun (WGS) entry which is preliminary data.</text>
</comment>
<accession>A0A1Y1ZHG4</accession>
<dbReference type="OrthoDB" id="30840at2759"/>
<dbReference type="EMBL" id="MCOG01000404">
    <property type="protein sequence ID" value="ORY09708.1"/>
    <property type="molecule type" value="Genomic_DNA"/>
</dbReference>